<organism evidence="1 2">
    <name type="scientific">Paenibacillus albiflavus</name>
    <dbReference type="NCBI Taxonomy" id="2545760"/>
    <lineage>
        <taxon>Bacteria</taxon>
        <taxon>Bacillati</taxon>
        <taxon>Bacillota</taxon>
        <taxon>Bacilli</taxon>
        <taxon>Bacillales</taxon>
        <taxon>Paenibacillaceae</taxon>
        <taxon>Paenibacillus</taxon>
    </lineage>
</organism>
<sequence>MLKRHVTLQQAAVDGKKLHIICKDRRTVIGVAERYEDGYVKIRHNDRVTYILFTDIDKIYNIKQKPY</sequence>
<name>A0A4V2WNG1_9BACL</name>
<reference evidence="1 2" key="1">
    <citation type="submission" date="2019-03" db="EMBL/GenBank/DDBJ databases">
        <authorList>
            <person name="Kim M.K.M."/>
        </authorList>
    </citation>
    <scope>NUCLEOTIDE SEQUENCE [LARGE SCALE GENOMIC DNA]</scope>
    <source>
        <strain evidence="1 2">18JY21-1</strain>
    </source>
</reference>
<accession>A0A4V2WNG1</accession>
<dbReference type="EMBL" id="SKFG01000020">
    <property type="protein sequence ID" value="TCZ75392.1"/>
    <property type="molecule type" value="Genomic_DNA"/>
</dbReference>
<dbReference type="RefSeq" id="WP_132419357.1">
    <property type="nucleotide sequence ID" value="NZ_SKFG01000020.1"/>
</dbReference>
<evidence type="ECO:0000313" key="1">
    <source>
        <dbReference type="EMBL" id="TCZ75392.1"/>
    </source>
</evidence>
<dbReference type="Proteomes" id="UP000295418">
    <property type="component" value="Unassembled WGS sequence"/>
</dbReference>
<proteinExistence type="predicted"/>
<evidence type="ECO:0008006" key="3">
    <source>
        <dbReference type="Google" id="ProtNLM"/>
    </source>
</evidence>
<comment type="caution">
    <text evidence="1">The sequence shown here is derived from an EMBL/GenBank/DDBJ whole genome shotgun (WGS) entry which is preliminary data.</text>
</comment>
<evidence type="ECO:0000313" key="2">
    <source>
        <dbReference type="Proteomes" id="UP000295418"/>
    </source>
</evidence>
<gene>
    <name evidence="1" type="ORF">E0485_17465</name>
</gene>
<keyword evidence="2" id="KW-1185">Reference proteome</keyword>
<dbReference type="AlphaFoldDB" id="A0A4V2WNG1"/>
<protein>
    <recommendedName>
        <fullName evidence="3">DUF2642 domain-containing protein</fullName>
    </recommendedName>
</protein>